<name>A0A2G5VNP5_9PELO</name>
<proteinExistence type="predicted"/>
<reference evidence="3" key="1">
    <citation type="submission" date="2017-10" db="EMBL/GenBank/DDBJ databases">
        <title>Rapid genome shrinkage in a self-fertile nematode reveals novel sperm competition proteins.</title>
        <authorList>
            <person name="Yin D."/>
            <person name="Schwarz E.M."/>
            <person name="Thomas C.G."/>
            <person name="Felde R.L."/>
            <person name="Korf I.F."/>
            <person name="Cutter A.D."/>
            <person name="Schartner C.M."/>
            <person name="Ralston E.J."/>
            <person name="Meyer B.J."/>
            <person name="Haag E.S."/>
        </authorList>
    </citation>
    <scope>NUCLEOTIDE SEQUENCE [LARGE SCALE GENOMIC DNA]</scope>
    <source>
        <strain evidence="3">JU1422</strain>
    </source>
</reference>
<gene>
    <name evidence="2" type="primary">Cnig_chr_I.g311</name>
    <name evidence="2" type="ORF">B9Z55_000311</name>
</gene>
<keyword evidence="3" id="KW-1185">Reference proteome</keyword>
<comment type="caution">
    <text evidence="2">The sequence shown here is derived from an EMBL/GenBank/DDBJ whole genome shotgun (WGS) entry which is preliminary data.</text>
</comment>
<evidence type="ECO:0000313" key="3">
    <source>
        <dbReference type="Proteomes" id="UP000230233"/>
    </source>
</evidence>
<feature type="region of interest" description="Disordered" evidence="1">
    <location>
        <begin position="1"/>
        <end position="37"/>
    </location>
</feature>
<sequence>MGKKRKNDGDAPSSSCSQKPSTSDDYSVSFVKSEEDDVATTIRDKTASLKSNATHFSAASAAKGGML</sequence>
<dbReference type="AlphaFoldDB" id="A0A2G5VNP5"/>
<feature type="compositionally biased region" description="Low complexity" evidence="1">
    <location>
        <begin position="13"/>
        <end position="23"/>
    </location>
</feature>
<dbReference type="EMBL" id="PDUG01000001">
    <property type="protein sequence ID" value="PIC53384.1"/>
    <property type="molecule type" value="Genomic_DNA"/>
</dbReference>
<evidence type="ECO:0000256" key="1">
    <source>
        <dbReference type="SAM" id="MobiDB-lite"/>
    </source>
</evidence>
<dbReference type="OrthoDB" id="5850559at2759"/>
<organism evidence="2 3">
    <name type="scientific">Caenorhabditis nigoni</name>
    <dbReference type="NCBI Taxonomy" id="1611254"/>
    <lineage>
        <taxon>Eukaryota</taxon>
        <taxon>Metazoa</taxon>
        <taxon>Ecdysozoa</taxon>
        <taxon>Nematoda</taxon>
        <taxon>Chromadorea</taxon>
        <taxon>Rhabditida</taxon>
        <taxon>Rhabditina</taxon>
        <taxon>Rhabditomorpha</taxon>
        <taxon>Rhabditoidea</taxon>
        <taxon>Rhabditidae</taxon>
        <taxon>Peloderinae</taxon>
        <taxon>Caenorhabditis</taxon>
    </lineage>
</organism>
<accession>A0A2G5VNP5</accession>
<evidence type="ECO:0000313" key="2">
    <source>
        <dbReference type="EMBL" id="PIC53384.1"/>
    </source>
</evidence>
<dbReference type="Proteomes" id="UP000230233">
    <property type="component" value="Chromosome I"/>
</dbReference>
<protein>
    <submittedName>
        <fullName evidence="2">Uncharacterized protein</fullName>
    </submittedName>
</protein>